<evidence type="ECO:0000256" key="10">
    <source>
        <dbReference type="ARBA" id="ARBA00022723"/>
    </source>
</evidence>
<evidence type="ECO:0000256" key="17">
    <source>
        <dbReference type="ARBA" id="ARBA00047816"/>
    </source>
</evidence>
<feature type="transmembrane region" description="Helical" evidence="19">
    <location>
        <begin position="399"/>
        <end position="423"/>
    </location>
</feature>
<dbReference type="EC" id="7.1.1.9" evidence="4"/>
<evidence type="ECO:0000313" key="23">
    <source>
        <dbReference type="Proteomes" id="UP000321523"/>
    </source>
</evidence>
<keyword evidence="8 18" id="KW-0679">Respiratory chain</keyword>
<keyword evidence="23" id="KW-1185">Reference proteome</keyword>
<feature type="domain" description="Heme-copper oxidase subunit III family profile" evidence="20">
    <location>
        <begin position="589"/>
        <end position="840"/>
    </location>
</feature>
<name>A0A512DNH6_9PROT</name>
<feature type="transmembrane region" description="Helical" evidence="19">
    <location>
        <begin position="819"/>
        <end position="841"/>
    </location>
</feature>
<evidence type="ECO:0000256" key="5">
    <source>
        <dbReference type="ARBA" id="ARBA00022448"/>
    </source>
</evidence>
<evidence type="ECO:0000256" key="8">
    <source>
        <dbReference type="ARBA" id="ARBA00022660"/>
    </source>
</evidence>
<evidence type="ECO:0000256" key="14">
    <source>
        <dbReference type="ARBA" id="ARBA00023004"/>
    </source>
</evidence>
<keyword evidence="13 19" id="KW-1133">Transmembrane helix</keyword>
<feature type="transmembrane region" description="Helical" evidence="19">
    <location>
        <begin position="172"/>
        <end position="193"/>
    </location>
</feature>
<keyword evidence="15" id="KW-0186">Copper</keyword>
<dbReference type="Gene3D" id="1.20.210.10">
    <property type="entry name" value="Cytochrome c oxidase-like, subunit I domain"/>
    <property type="match status" value="1"/>
</dbReference>
<evidence type="ECO:0000256" key="12">
    <source>
        <dbReference type="ARBA" id="ARBA00022982"/>
    </source>
</evidence>
<dbReference type="GO" id="GO:0046872">
    <property type="term" value="F:metal ion binding"/>
    <property type="evidence" value="ECO:0007669"/>
    <property type="project" value="UniProtKB-KW"/>
</dbReference>
<keyword evidence="11" id="KW-1278">Translocase</keyword>
<evidence type="ECO:0000256" key="1">
    <source>
        <dbReference type="ARBA" id="ARBA00004651"/>
    </source>
</evidence>
<evidence type="ECO:0000256" key="19">
    <source>
        <dbReference type="SAM" id="Phobius"/>
    </source>
</evidence>
<evidence type="ECO:0000313" key="22">
    <source>
        <dbReference type="EMBL" id="GEO38027.1"/>
    </source>
</evidence>
<dbReference type="SUPFAM" id="SSF81442">
    <property type="entry name" value="Cytochrome c oxidase subunit I-like"/>
    <property type="match status" value="1"/>
</dbReference>
<sequence>MSATHDGRDAEELRKGQEERLNKVWETPKGWRYWSVVNNTEVGIWYTATSFAFMLFAGVLGLLARVQLAVPENDFLTASFYNQVYTLHGTVMMFLFAVPIFEAVAIVILPQMLGARDLPFPRLSAFGYWCFLIGGVFVSGSIFFGAAPEGGWFMYPPLTTQERFTPGYGPDIWLLGLSFIEVASIAAAVELIVGTLKCRPPGMRLNLMPLYAWYVLVVAGMILFAFPPLIAGDILFELERLFNWPFFDPERGGDPMLWQHLFWIFGHPEVYIVFLPAIALVAMIIPTFAQRPLIGYSWIVLAAVGTGFLSFGLWVHHMYATGLPSISLGFFSAASEAVAIPTGVQVFVFIATLLAGRVVNSVPMLFVSGALAVFVIGGLTGVMVALAPFDWQAHDTYFIVAHLHYVLIGGMLFPVVAGVYYYWPLVGSRRLSDRLGKIAFWLMLIGFNVAFFPMHLSGLMGMPRRVWTYPTGLGLDLPNLISTVGAFIFAAGILIIVFDILRPKGNQPYAERNTWNAGTLEWLSEVPGKSWGVRCVPIIKTRYPLWEQPGFMEDYDKGRFYLADAEELQRETMVTSVLDGEPVQCLRVPGPTFMTMIAAILLGAVFIFATFHWWEATLVAMVLTTISILVWLWRGTSLIPEKAEKDVGLGLSLPLYKSGPQSVGWWAMFITMVGDGTAFLSLVFGYFFFFTIHEDFPPTGAPTPGLLWPLVSLALTAGAWAAAWAALKTNKAGNVAVARVLMAGGTGLALAGGAALVWAPYGAGLDPVSHVYPATVWVLVIWTVAHAAVGALMLAYCLARSFAGRLTPVYDIDIENVALYWHFMAATGLITVAAIGLSPLAA</sequence>
<dbReference type="InterPro" id="IPR023615">
    <property type="entry name" value="Cyt_c_Oxase_su1_BS"/>
</dbReference>
<evidence type="ECO:0000256" key="11">
    <source>
        <dbReference type="ARBA" id="ARBA00022967"/>
    </source>
</evidence>
<dbReference type="SUPFAM" id="SSF81452">
    <property type="entry name" value="Cytochrome c oxidase subunit III-like"/>
    <property type="match status" value="1"/>
</dbReference>
<dbReference type="PROSITE" id="PS50253">
    <property type="entry name" value="COX3"/>
    <property type="match status" value="1"/>
</dbReference>
<keyword evidence="16 19" id="KW-0472">Membrane</keyword>
<dbReference type="EMBL" id="BJYZ01000008">
    <property type="protein sequence ID" value="GEO38027.1"/>
    <property type="molecule type" value="Genomic_DNA"/>
</dbReference>
<feature type="transmembrane region" description="Helical" evidence="19">
    <location>
        <begin position="435"/>
        <end position="460"/>
    </location>
</feature>
<evidence type="ECO:0000256" key="6">
    <source>
        <dbReference type="ARBA" id="ARBA00022475"/>
    </source>
</evidence>
<feature type="transmembrane region" description="Helical" evidence="19">
    <location>
        <begin position="617"/>
        <end position="633"/>
    </location>
</feature>
<feature type="transmembrane region" description="Helical" evidence="19">
    <location>
        <begin position="296"/>
        <end position="316"/>
    </location>
</feature>
<feature type="transmembrane region" description="Helical" evidence="19">
    <location>
        <begin position="270"/>
        <end position="289"/>
    </location>
</feature>
<gene>
    <name evidence="22" type="ORF">SAE02_21750</name>
</gene>
<comment type="catalytic activity">
    <reaction evidence="17">
        <text>4 Fe(II)-[cytochrome c] + O2 + 8 H(+)(in) = 4 Fe(III)-[cytochrome c] + 2 H2O + 4 H(+)(out)</text>
        <dbReference type="Rhea" id="RHEA:11436"/>
        <dbReference type="Rhea" id="RHEA-COMP:10350"/>
        <dbReference type="Rhea" id="RHEA-COMP:14399"/>
        <dbReference type="ChEBI" id="CHEBI:15377"/>
        <dbReference type="ChEBI" id="CHEBI:15378"/>
        <dbReference type="ChEBI" id="CHEBI:15379"/>
        <dbReference type="ChEBI" id="CHEBI:29033"/>
        <dbReference type="ChEBI" id="CHEBI:29034"/>
        <dbReference type="EC" id="7.1.1.9"/>
    </reaction>
</comment>
<accession>A0A512DNH6</accession>
<dbReference type="RefSeq" id="WP_044430864.1">
    <property type="nucleotide sequence ID" value="NZ_BJYZ01000008.1"/>
</dbReference>
<evidence type="ECO:0000259" key="21">
    <source>
        <dbReference type="PROSITE" id="PS50855"/>
    </source>
</evidence>
<dbReference type="GO" id="GO:0020037">
    <property type="term" value="F:heme binding"/>
    <property type="evidence" value="ECO:0007669"/>
    <property type="project" value="InterPro"/>
</dbReference>
<dbReference type="GO" id="GO:0005886">
    <property type="term" value="C:plasma membrane"/>
    <property type="evidence" value="ECO:0007669"/>
    <property type="project" value="UniProtKB-SubCell"/>
</dbReference>
<evidence type="ECO:0000256" key="13">
    <source>
        <dbReference type="ARBA" id="ARBA00022989"/>
    </source>
</evidence>
<dbReference type="InterPro" id="IPR023616">
    <property type="entry name" value="Cyt_c_oxase-like_su1_dom"/>
</dbReference>
<feature type="transmembrane region" description="Helical" evidence="19">
    <location>
        <begin position="593"/>
        <end position="611"/>
    </location>
</feature>
<feature type="transmembrane region" description="Helical" evidence="19">
    <location>
        <begin position="213"/>
        <end position="236"/>
    </location>
</feature>
<evidence type="ECO:0000256" key="4">
    <source>
        <dbReference type="ARBA" id="ARBA00012949"/>
    </source>
</evidence>
<comment type="similarity">
    <text evidence="3 18">Belongs to the heme-copper respiratory oxidase family.</text>
</comment>
<dbReference type="PRINTS" id="PR01165">
    <property type="entry name" value="CYCOXIDASEI"/>
</dbReference>
<dbReference type="PANTHER" id="PTHR10422:SF35">
    <property type="entry name" value="CYTOCHROME BO(3) UBIQUINOL OXIDASE SUBUNIT 1"/>
    <property type="match status" value="1"/>
</dbReference>
<feature type="transmembrane region" description="Helical" evidence="19">
    <location>
        <begin position="663"/>
        <end position="687"/>
    </location>
</feature>
<dbReference type="PROSITE" id="PS50855">
    <property type="entry name" value="COX1"/>
    <property type="match status" value="1"/>
</dbReference>
<keyword evidence="9 18" id="KW-0812">Transmembrane</keyword>
<protein>
    <recommendedName>
        <fullName evidence="4">cytochrome-c oxidase</fullName>
        <ecNumber evidence="4">7.1.1.9</ecNumber>
    </recommendedName>
</protein>
<feature type="transmembrane region" description="Helical" evidence="19">
    <location>
        <begin position="365"/>
        <end position="387"/>
    </location>
</feature>
<keyword evidence="12 18" id="KW-0249">Electron transport</keyword>
<feature type="transmembrane region" description="Helical" evidence="19">
    <location>
        <begin position="480"/>
        <end position="501"/>
    </location>
</feature>
<dbReference type="GO" id="GO:0006119">
    <property type="term" value="P:oxidative phosphorylation"/>
    <property type="evidence" value="ECO:0007669"/>
    <property type="project" value="UniProtKB-UniPathway"/>
</dbReference>
<dbReference type="GO" id="GO:0022904">
    <property type="term" value="P:respiratory electron transport chain"/>
    <property type="evidence" value="ECO:0007669"/>
    <property type="project" value="InterPro"/>
</dbReference>
<feature type="transmembrane region" description="Helical" evidence="19">
    <location>
        <begin position="328"/>
        <end position="353"/>
    </location>
</feature>
<dbReference type="Pfam" id="PF00115">
    <property type="entry name" value="COX1"/>
    <property type="match status" value="1"/>
</dbReference>
<evidence type="ECO:0000256" key="9">
    <source>
        <dbReference type="ARBA" id="ARBA00022692"/>
    </source>
</evidence>
<dbReference type="PANTHER" id="PTHR10422">
    <property type="entry name" value="CYTOCHROME C OXIDASE SUBUNIT 1"/>
    <property type="match status" value="1"/>
</dbReference>
<dbReference type="GO" id="GO:0015990">
    <property type="term" value="P:electron transport coupled proton transport"/>
    <property type="evidence" value="ECO:0007669"/>
    <property type="project" value="InterPro"/>
</dbReference>
<keyword evidence="7 18" id="KW-0349">Heme</keyword>
<dbReference type="AlphaFoldDB" id="A0A512DNH6"/>
<dbReference type="InterPro" id="IPR000298">
    <property type="entry name" value="Cyt_c_oxidase-like_su3"/>
</dbReference>
<dbReference type="UniPathway" id="UPA00705"/>
<dbReference type="GO" id="GO:0004129">
    <property type="term" value="F:cytochrome-c oxidase activity"/>
    <property type="evidence" value="ECO:0007669"/>
    <property type="project" value="UniProtKB-EC"/>
</dbReference>
<feature type="transmembrane region" description="Helical" evidence="19">
    <location>
        <begin position="739"/>
        <end position="759"/>
    </location>
</feature>
<comment type="pathway">
    <text evidence="2">Energy metabolism; oxidative phosphorylation.</text>
</comment>
<dbReference type="PROSITE" id="PS00077">
    <property type="entry name" value="COX1_CUB"/>
    <property type="match status" value="1"/>
</dbReference>
<feature type="transmembrane region" description="Helical" evidence="19">
    <location>
        <begin position="771"/>
        <end position="798"/>
    </location>
</feature>
<dbReference type="InterPro" id="IPR000883">
    <property type="entry name" value="Cyt_C_Oxase_1"/>
</dbReference>
<dbReference type="InterPro" id="IPR013833">
    <property type="entry name" value="Cyt_c_oxidase_su3_a-hlx"/>
</dbReference>
<feature type="domain" description="Cytochrome oxidase subunit I profile" evidence="21">
    <location>
        <begin position="25"/>
        <end position="540"/>
    </location>
</feature>
<comment type="subcellular location">
    <subcellularLocation>
        <location evidence="1">Cell membrane</location>
        <topology evidence="1">Multi-pass membrane protein</topology>
    </subcellularLocation>
</comment>
<evidence type="ECO:0000256" key="18">
    <source>
        <dbReference type="RuleBase" id="RU000370"/>
    </source>
</evidence>
<proteinExistence type="inferred from homology"/>
<evidence type="ECO:0000256" key="15">
    <source>
        <dbReference type="ARBA" id="ARBA00023008"/>
    </source>
</evidence>
<evidence type="ECO:0000256" key="3">
    <source>
        <dbReference type="ARBA" id="ARBA00009578"/>
    </source>
</evidence>
<dbReference type="InterPro" id="IPR036927">
    <property type="entry name" value="Cyt_c_oxase-like_su1_sf"/>
</dbReference>
<dbReference type="Proteomes" id="UP000321523">
    <property type="component" value="Unassembled WGS sequence"/>
</dbReference>
<dbReference type="OrthoDB" id="9803294at2"/>
<keyword evidence="6" id="KW-1003">Cell membrane</keyword>
<evidence type="ECO:0000256" key="16">
    <source>
        <dbReference type="ARBA" id="ARBA00023136"/>
    </source>
</evidence>
<organism evidence="22 23">
    <name type="scientific">Skermanella aerolata</name>
    <dbReference type="NCBI Taxonomy" id="393310"/>
    <lineage>
        <taxon>Bacteria</taxon>
        <taxon>Pseudomonadati</taxon>
        <taxon>Pseudomonadota</taxon>
        <taxon>Alphaproteobacteria</taxon>
        <taxon>Rhodospirillales</taxon>
        <taxon>Azospirillaceae</taxon>
        <taxon>Skermanella</taxon>
    </lineage>
</organism>
<keyword evidence="10" id="KW-0479">Metal-binding</keyword>
<feature type="transmembrane region" description="Helical" evidence="19">
    <location>
        <begin position="84"/>
        <end position="113"/>
    </location>
</feature>
<dbReference type="NCBIfam" id="TIGR02891">
    <property type="entry name" value="CtaD_CoxA"/>
    <property type="match status" value="1"/>
</dbReference>
<reference evidence="22 23" key="1">
    <citation type="submission" date="2019-07" db="EMBL/GenBank/DDBJ databases">
        <title>Whole genome shotgun sequence of Skermanella aerolata NBRC 106429.</title>
        <authorList>
            <person name="Hosoyama A."/>
            <person name="Uohara A."/>
            <person name="Ohji S."/>
            <person name="Ichikawa N."/>
        </authorList>
    </citation>
    <scope>NUCLEOTIDE SEQUENCE [LARGE SCALE GENOMIC DNA]</scope>
    <source>
        <strain evidence="22 23">NBRC 106429</strain>
    </source>
</reference>
<evidence type="ECO:0000256" key="7">
    <source>
        <dbReference type="ARBA" id="ARBA00022617"/>
    </source>
</evidence>
<dbReference type="Gene3D" id="1.20.120.80">
    <property type="entry name" value="Cytochrome c oxidase, subunit III, four-helix bundle"/>
    <property type="match status" value="1"/>
</dbReference>
<keyword evidence="14" id="KW-0408">Iron</keyword>
<feature type="transmembrane region" description="Helical" evidence="19">
    <location>
        <begin position="42"/>
        <end position="64"/>
    </location>
</feature>
<dbReference type="FunFam" id="1.20.210.10:FF:000006">
    <property type="entry name" value="Cytochrome c oxidase subunit 1"/>
    <property type="match status" value="1"/>
</dbReference>
<evidence type="ECO:0000256" key="2">
    <source>
        <dbReference type="ARBA" id="ARBA00004673"/>
    </source>
</evidence>
<feature type="transmembrane region" description="Helical" evidence="19">
    <location>
        <begin position="125"/>
        <end position="147"/>
    </location>
</feature>
<keyword evidence="5 18" id="KW-0813">Transport</keyword>
<feature type="transmembrane region" description="Helical" evidence="19">
    <location>
        <begin position="707"/>
        <end position="727"/>
    </location>
</feature>
<dbReference type="InterPro" id="IPR014241">
    <property type="entry name" value="Cyt_c_oxidase_su1_bac"/>
</dbReference>
<evidence type="ECO:0000259" key="20">
    <source>
        <dbReference type="PROSITE" id="PS50253"/>
    </source>
</evidence>
<comment type="caution">
    <text evidence="22">The sequence shown here is derived from an EMBL/GenBank/DDBJ whole genome shotgun (WGS) entry which is preliminary data.</text>
</comment>
<dbReference type="InterPro" id="IPR035973">
    <property type="entry name" value="Cyt_c_oxidase_su3-like_sf"/>
</dbReference>